<dbReference type="InterPro" id="IPR036735">
    <property type="entry name" value="NGN_dom_sf"/>
</dbReference>
<sequence>MKYFAVQVRTLKEDAYIQRLNDYLSFRADKQDFMFPKRRLSIRRMGKTTDEIRPIFPGYIFVAAETIDPELFAVMRSTRDFTRFLKNNKEITPITGHDLSVLQHFLSFGAVADTSVVSFDKDDRIVVKSGPMQGLEGFIVKVDKRKRRAKISLDFAKETFLIDLAFDVLEENPNELQR</sequence>
<protein>
    <recommendedName>
        <fullName evidence="4">NusG-like N-terminal domain-containing protein</fullName>
    </recommendedName>
</protein>
<dbReference type="AlphaFoldDB" id="S3K042"/>
<dbReference type="HOGENOM" id="CLU_067287_2_2_12"/>
<dbReference type="RefSeq" id="WP_016525486.1">
    <property type="nucleotide sequence ID" value="NZ_KE332518.1"/>
</dbReference>
<dbReference type="Gene3D" id="2.30.30.30">
    <property type="match status" value="1"/>
</dbReference>
<dbReference type="InterPro" id="IPR014722">
    <property type="entry name" value="Rib_uL2_dom2"/>
</dbReference>
<dbReference type="PANTHER" id="PTHR30265">
    <property type="entry name" value="RHO-INTERACTING TRANSCRIPTION TERMINATION FACTOR NUSG"/>
    <property type="match status" value="1"/>
</dbReference>
<dbReference type="InterPro" id="IPR047663">
    <property type="entry name" value="Transcription_antiterm_LoaP"/>
</dbReference>
<dbReference type="NCBIfam" id="NF033641">
    <property type="entry name" value="antiterm_LoaP"/>
    <property type="match status" value="1"/>
</dbReference>
<dbReference type="SUPFAM" id="SSF50104">
    <property type="entry name" value="Translation proteins SH3-like domain"/>
    <property type="match status" value="1"/>
</dbReference>
<proteinExistence type="predicted"/>
<organism evidence="5 6">
    <name type="scientific">Treponema maltophilum ATCC 51939</name>
    <dbReference type="NCBI Taxonomy" id="1125699"/>
    <lineage>
        <taxon>Bacteria</taxon>
        <taxon>Pseudomonadati</taxon>
        <taxon>Spirochaetota</taxon>
        <taxon>Spirochaetia</taxon>
        <taxon>Spirochaetales</taxon>
        <taxon>Treponemataceae</taxon>
        <taxon>Treponema</taxon>
    </lineage>
</organism>
<evidence type="ECO:0000256" key="3">
    <source>
        <dbReference type="ARBA" id="ARBA00023163"/>
    </source>
</evidence>
<dbReference type="Proteomes" id="UP000014541">
    <property type="component" value="Unassembled WGS sequence"/>
</dbReference>
<dbReference type="GO" id="GO:0031564">
    <property type="term" value="P:transcription antitermination"/>
    <property type="evidence" value="ECO:0007669"/>
    <property type="project" value="UniProtKB-KW"/>
</dbReference>
<dbReference type="InterPro" id="IPR006645">
    <property type="entry name" value="NGN-like_dom"/>
</dbReference>
<name>S3K042_TREMA</name>
<dbReference type="InterPro" id="IPR043425">
    <property type="entry name" value="NusG-like"/>
</dbReference>
<keyword evidence="3" id="KW-0804">Transcription</keyword>
<dbReference type="STRING" id="1125699.HMPREF9194_01200"/>
<evidence type="ECO:0000313" key="6">
    <source>
        <dbReference type="Proteomes" id="UP000014541"/>
    </source>
</evidence>
<evidence type="ECO:0000259" key="4">
    <source>
        <dbReference type="Pfam" id="PF02357"/>
    </source>
</evidence>
<dbReference type="InterPro" id="IPR008991">
    <property type="entry name" value="Translation_prot_SH3-like_sf"/>
</dbReference>
<evidence type="ECO:0000256" key="2">
    <source>
        <dbReference type="ARBA" id="ARBA00023015"/>
    </source>
</evidence>
<accession>S3K042</accession>
<feature type="domain" description="NusG-like N-terminal" evidence="4">
    <location>
        <begin position="1"/>
        <end position="99"/>
    </location>
</feature>
<dbReference type="Pfam" id="PF02357">
    <property type="entry name" value="NusG"/>
    <property type="match status" value="1"/>
</dbReference>
<dbReference type="PANTHER" id="PTHR30265:SF4">
    <property type="entry name" value="KOW MOTIF FAMILY PROTEIN, EXPRESSED"/>
    <property type="match status" value="1"/>
</dbReference>
<evidence type="ECO:0000256" key="1">
    <source>
        <dbReference type="ARBA" id="ARBA00022814"/>
    </source>
</evidence>
<comment type="caution">
    <text evidence="5">The sequence shown here is derived from an EMBL/GenBank/DDBJ whole genome shotgun (WGS) entry which is preliminary data.</text>
</comment>
<dbReference type="eggNOG" id="COG0250">
    <property type="taxonomic scope" value="Bacteria"/>
</dbReference>
<dbReference type="Gene3D" id="3.30.70.940">
    <property type="entry name" value="NusG, N-terminal domain"/>
    <property type="match status" value="1"/>
</dbReference>
<keyword evidence="1" id="KW-0889">Transcription antitermination</keyword>
<evidence type="ECO:0000313" key="5">
    <source>
        <dbReference type="EMBL" id="EPF30875.1"/>
    </source>
</evidence>
<dbReference type="OrthoDB" id="1681764at2"/>
<dbReference type="SUPFAM" id="SSF82679">
    <property type="entry name" value="N-utilization substance G protein NusG, N-terminal domain"/>
    <property type="match status" value="1"/>
</dbReference>
<dbReference type="EMBL" id="ATFF01000006">
    <property type="protein sequence ID" value="EPF30875.1"/>
    <property type="molecule type" value="Genomic_DNA"/>
</dbReference>
<dbReference type="PATRIC" id="fig|1125699.3.peg.1221"/>
<keyword evidence="6" id="KW-1185">Reference proteome</keyword>
<dbReference type="GO" id="GO:0006354">
    <property type="term" value="P:DNA-templated transcription elongation"/>
    <property type="evidence" value="ECO:0007669"/>
    <property type="project" value="InterPro"/>
</dbReference>
<reference evidence="5 6" key="1">
    <citation type="submission" date="2013-04" db="EMBL/GenBank/DDBJ databases">
        <title>The Genome Sequence of Treponema maltophilum ATCC 51939.</title>
        <authorList>
            <consortium name="The Broad Institute Genomics Platform"/>
            <person name="Earl A."/>
            <person name="Ward D."/>
            <person name="Feldgarden M."/>
            <person name="Gevers D."/>
            <person name="Leonetti C."/>
            <person name="Blanton J.M."/>
            <person name="Dewhirst F.E."/>
            <person name="Izard J."/>
            <person name="Walker B."/>
            <person name="Young S."/>
            <person name="Zeng Q."/>
            <person name="Gargeya S."/>
            <person name="Fitzgerald M."/>
            <person name="Haas B."/>
            <person name="Abouelleil A."/>
            <person name="Allen A.W."/>
            <person name="Alvarado L."/>
            <person name="Arachchi H.M."/>
            <person name="Berlin A.M."/>
            <person name="Chapman S.B."/>
            <person name="Gainer-Dewar J."/>
            <person name="Goldberg J."/>
            <person name="Griggs A."/>
            <person name="Gujja S."/>
            <person name="Hansen M."/>
            <person name="Howarth C."/>
            <person name="Imamovic A."/>
            <person name="Ireland A."/>
            <person name="Larimer J."/>
            <person name="McCowan C."/>
            <person name="Murphy C."/>
            <person name="Pearson M."/>
            <person name="Poon T.W."/>
            <person name="Priest M."/>
            <person name="Roberts A."/>
            <person name="Saif S."/>
            <person name="Shea T."/>
            <person name="Sisk P."/>
            <person name="Sykes S."/>
            <person name="Wortman J."/>
            <person name="Nusbaum C."/>
            <person name="Birren B."/>
        </authorList>
    </citation>
    <scope>NUCLEOTIDE SEQUENCE [LARGE SCALE GENOMIC DNA]</scope>
    <source>
        <strain evidence="5 6">ATCC 51939</strain>
    </source>
</reference>
<gene>
    <name evidence="5" type="ORF">HMPREF9194_01200</name>
</gene>
<keyword evidence="2" id="KW-0805">Transcription regulation</keyword>